<dbReference type="GO" id="GO:0016705">
    <property type="term" value="F:oxidoreductase activity, acting on paired donors, with incorporation or reduction of molecular oxygen"/>
    <property type="evidence" value="ECO:0007669"/>
    <property type="project" value="InterPro"/>
</dbReference>
<dbReference type="Proteomes" id="UP001162834">
    <property type="component" value="Chromosome"/>
</dbReference>
<evidence type="ECO:0000313" key="3">
    <source>
        <dbReference type="Proteomes" id="UP001162834"/>
    </source>
</evidence>
<dbReference type="SUPFAM" id="SSF51679">
    <property type="entry name" value="Bacterial luciferase-like"/>
    <property type="match status" value="1"/>
</dbReference>
<dbReference type="KEGG" id="sbae:DSM104329_01229"/>
<accession>A0A9E6XUQ5</accession>
<organism evidence="2 3">
    <name type="scientific">Capillimicrobium parvum</name>
    <dbReference type="NCBI Taxonomy" id="2884022"/>
    <lineage>
        <taxon>Bacteria</taxon>
        <taxon>Bacillati</taxon>
        <taxon>Actinomycetota</taxon>
        <taxon>Thermoleophilia</taxon>
        <taxon>Solirubrobacterales</taxon>
        <taxon>Capillimicrobiaceae</taxon>
        <taxon>Capillimicrobium</taxon>
    </lineage>
</organism>
<keyword evidence="3" id="KW-1185">Reference proteome</keyword>
<dbReference type="Pfam" id="PF00296">
    <property type="entry name" value="Bac_luciferase"/>
    <property type="match status" value="1"/>
</dbReference>
<dbReference type="InterPro" id="IPR019922">
    <property type="entry name" value="Lucif-like_OxRdatse_MSMEG_4141"/>
</dbReference>
<dbReference type="InterPro" id="IPR036661">
    <property type="entry name" value="Luciferase-like_sf"/>
</dbReference>
<dbReference type="EMBL" id="CP087164">
    <property type="protein sequence ID" value="UGS34847.1"/>
    <property type="molecule type" value="Genomic_DNA"/>
</dbReference>
<sequence>MGADPAPRRDHLVTALGGTGVWSGELRFKRDRAAATEAAAELDELGYDALWIPGGTGTGLPLFDVAAELLDATRRATVATGILSIWVQDAQSAAAGHERLHDAYGARFLLGLGISHAAFVEGEAADALLTRPRTAMLRYLDALDAAAAGDLRGERVLAALGPRMLELARDRSAGAHPYFVTPEHTRFAREALGDGPLLAPEQAVVLERDSARAREIARAHMHVYLGLPNYTNNLLRFGFTEDDLRDGGSDRLVDAVVCWGDEDAVRTRLDEHRAAGADHVTLQVLSGRRGELPLPEWRRLAAALLD</sequence>
<feature type="domain" description="Luciferase-like" evidence="1">
    <location>
        <begin position="31"/>
        <end position="279"/>
    </location>
</feature>
<reference evidence="2" key="1">
    <citation type="journal article" date="2022" name="Int. J. Syst. Evol. Microbiol.">
        <title>Pseudomonas aegrilactucae sp. nov. and Pseudomonas morbosilactucae sp. nov., pathogens causing bacterial rot of lettuce in Japan.</title>
        <authorList>
            <person name="Sawada H."/>
            <person name="Fujikawa T."/>
            <person name="Satou M."/>
        </authorList>
    </citation>
    <scope>NUCLEOTIDE SEQUENCE</scope>
    <source>
        <strain evidence="2">0166_1</strain>
    </source>
</reference>
<gene>
    <name evidence="2" type="ORF">DSM104329_01229</name>
</gene>
<name>A0A9E6XUQ5_9ACTN</name>
<dbReference type="InterPro" id="IPR011251">
    <property type="entry name" value="Luciferase-like_dom"/>
</dbReference>
<evidence type="ECO:0000259" key="1">
    <source>
        <dbReference type="Pfam" id="PF00296"/>
    </source>
</evidence>
<dbReference type="Gene3D" id="3.20.20.30">
    <property type="entry name" value="Luciferase-like domain"/>
    <property type="match status" value="1"/>
</dbReference>
<dbReference type="RefSeq" id="WP_259314513.1">
    <property type="nucleotide sequence ID" value="NZ_CP087164.1"/>
</dbReference>
<dbReference type="AlphaFoldDB" id="A0A9E6XUQ5"/>
<protein>
    <recommendedName>
        <fullName evidence="1">Luciferase-like domain-containing protein</fullName>
    </recommendedName>
</protein>
<evidence type="ECO:0000313" key="2">
    <source>
        <dbReference type="EMBL" id="UGS34847.1"/>
    </source>
</evidence>
<dbReference type="NCBIfam" id="TIGR03620">
    <property type="entry name" value="F420_MSMEG_4141"/>
    <property type="match status" value="1"/>
</dbReference>
<proteinExistence type="predicted"/>